<keyword evidence="3" id="KW-1185">Reference proteome</keyword>
<dbReference type="AlphaFoldDB" id="A0AAV4T9X2"/>
<comment type="caution">
    <text evidence="2">The sequence shown here is derived from an EMBL/GenBank/DDBJ whole genome shotgun (WGS) entry which is preliminary data.</text>
</comment>
<evidence type="ECO:0000313" key="2">
    <source>
        <dbReference type="EMBL" id="GIY42009.1"/>
    </source>
</evidence>
<evidence type="ECO:0000256" key="1">
    <source>
        <dbReference type="SAM" id="MobiDB-lite"/>
    </source>
</evidence>
<reference evidence="2 3" key="1">
    <citation type="submission" date="2021-06" db="EMBL/GenBank/DDBJ databases">
        <title>Caerostris extrusa draft genome.</title>
        <authorList>
            <person name="Kono N."/>
            <person name="Arakawa K."/>
        </authorList>
    </citation>
    <scope>NUCLEOTIDE SEQUENCE [LARGE SCALE GENOMIC DNA]</scope>
</reference>
<sequence length="100" mass="11287">MFGLSASKRRANVRTHGERPTNGNETACMATLKLRGNSSYNSFESYSKTKNIITECCIIHLAWNITARLNIHGDLDSVLRPHDPPQKESRFGGRTREVVR</sequence>
<dbReference type="EMBL" id="BPLR01010793">
    <property type="protein sequence ID" value="GIY42009.1"/>
    <property type="molecule type" value="Genomic_DNA"/>
</dbReference>
<name>A0AAV4T9X2_CAEEX</name>
<evidence type="ECO:0008006" key="4">
    <source>
        <dbReference type="Google" id="ProtNLM"/>
    </source>
</evidence>
<feature type="region of interest" description="Disordered" evidence="1">
    <location>
        <begin position="1"/>
        <end position="26"/>
    </location>
</feature>
<feature type="region of interest" description="Disordered" evidence="1">
    <location>
        <begin position="77"/>
        <end position="100"/>
    </location>
</feature>
<evidence type="ECO:0000313" key="3">
    <source>
        <dbReference type="Proteomes" id="UP001054945"/>
    </source>
</evidence>
<dbReference type="Proteomes" id="UP001054945">
    <property type="component" value="Unassembled WGS sequence"/>
</dbReference>
<proteinExistence type="predicted"/>
<protein>
    <recommendedName>
        <fullName evidence="4">Transposase</fullName>
    </recommendedName>
</protein>
<accession>A0AAV4T9X2</accession>
<gene>
    <name evidence="2" type="ORF">CEXT_651281</name>
</gene>
<organism evidence="2 3">
    <name type="scientific">Caerostris extrusa</name>
    <name type="common">Bark spider</name>
    <name type="synonym">Caerostris bankana</name>
    <dbReference type="NCBI Taxonomy" id="172846"/>
    <lineage>
        <taxon>Eukaryota</taxon>
        <taxon>Metazoa</taxon>
        <taxon>Ecdysozoa</taxon>
        <taxon>Arthropoda</taxon>
        <taxon>Chelicerata</taxon>
        <taxon>Arachnida</taxon>
        <taxon>Araneae</taxon>
        <taxon>Araneomorphae</taxon>
        <taxon>Entelegynae</taxon>
        <taxon>Araneoidea</taxon>
        <taxon>Araneidae</taxon>
        <taxon>Caerostris</taxon>
    </lineage>
</organism>